<dbReference type="SUPFAM" id="SSF46894">
    <property type="entry name" value="C-terminal effector domain of the bipartite response regulators"/>
    <property type="match status" value="1"/>
</dbReference>
<gene>
    <name evidence="2" type="ORF">CFP71_22160</name>
</gene>
<evidence type="ECO:0000313" key="2">
    <source>
        <dbReference type="EMBL" id="OXM53226.1"/>
    </source>
</evidence>
<dbReference type="GO" id="GO:0003677">
    <property type="term" value="F:DNA binding"/>
    <property type="evidence" value="ECO:0007669"/>
    <property type="project" value="InterPro"/>
</dbReference>
<accession>A0A229S2X3</accession>
<dbReference type="Proteomes" id="UP000215223">
    <property type="component" value="Unassembled WGS sequence"/>
</dbReference>
<dbReference type="GO" id="GO:0006355">
    <property type="term" value="P:regulation of DNA-templated transcription"/>
    <property type="evidence" value="ECO:0007669"/>
    <property type="project" value="InterPro"/>
</dbReference>
<feature type="domain" description="HTH luxR-type" evidence="1">
    <location>
        <begin position="400"/>
        <end position="457"/>
    </location>
</feature>
<sequence length="461" mass="49592">MPPADRLAPNRGALAELARLGRWSEANNAALEGVRLLQSEPTGVIAAELADLVYVAGGPRPGQSLPAGERLIVPDERAIAMQALSVVNRIGELDEAVEAAETALSSPGRWEVGTFWYAVLALVYADHLESAREHCARAVHDATRSGSERHRHAAAVLHARVAFLTGDSATAANRFTGLLAAGVHSQQHGLAVAWTVAALIDLGALEDAGDLLRRNGLTGPLDDEGDRAEVLWSRGLLHQAVDSPQAAFGDFMACGRELLKRSVINPAVIPWRSAAARNAYAIERRDISLALAREEVVEANRWGAPNPIGRALGVDALITDSYEGADPLHTAAALLETGGANADLRALWYDFGAKLSLERHFAEGEQAFSAARHLATRSGNRFWVDRIDTALRNWGDGGSYRELSRQDFRVAYLARLGFGNKDIAGRLHVSLRTVELCLSTVYRKLGISGRGGLRSVLFPPL</sequence>
<dbReference type="InterPro" id="IPR000792">
    <property type="entry name" value="Tscrpt_reg_LuxR_C"/>
</dbReference>
<dbReference type="RefSeq" id="WP_093935862.1">
    <property type="nucleotide sequence ID" value="NZ_NMQT01000077.1"/>
</dbReference>
<dbReference type="EMBL" id="NMQT01000077">
    <property type="protein sequence ID" value="OXM53226.1"/>
    <property type="molecule type" value="Genomic_DNA"/>
</dbReference>
<dbReference type="SMART" id="SM00421">
    <property type="entry name" value="HTH_LUXR"/>
    <property type="match status" value="1"/>
</dbReference>
<organism evidence="2 3">
    <name type="scientific">Amycolatopsis thailandensis</name>
    <dbReference type="NCBI Taxonomy" id="589330"/>
    <lineage>
        <taxon>Bacteria</taxon>
        <taxon>Bacillati</taxon>
        <taxon>Actinomycetota</taxon>
        <taxon>Actinomycetes</taxon>
        <taxon>Pseudonocardiales</taxon>
        <taxon>Pseudonocardiaceae</taxon>
        <taxon>Amycolatopsis</taxon>
    </lineage>
</organism>
<comment type="caution">
    <text evidence="2">The sequence shown here is derived from an EMBL/GenBank/DDBJ whole genome shotgun (WGS) entry which is preliminary data.</text>
</comment>
<dbReference type="OrthoDB" id="3178131at2"/>
<evidence type="ECO:0000259" key="1">
    <source>
        <dbReference type="SMART" id="SM00421"/>
    </source>
</evidence>
<proteinExistence type="predicted"/>
<dbReference type="AlphaFoldDB" id="A0A229S2X3"/>
<dbReference type="Pfam" id="PF00196">
    <property type="entry name" value="GerE"/>
    <property type="match status" value="1"/>
</dbReference>
<dbReference type="InterPro" id="IPR016032">
    <property type="entry name" value="Sig_transdc_resp-reg_C-effctor"/>
</dbReference>
<reference evidence="2 3" key="1">
    <citation type="submission" date="2017-07" db="EMBL/GenBank/DDBJ databases">
        <title>Amycolatopsis thailandensis Genome sequencing and assembly.</title>
        <authorList>
            <person name="Kaur N."/>
            <person name="Mayilraj S."/>
        </authorList>
    </citation>
    <scope>NUCLEOTIDE SEQUENCE [LARGE SCALE GENOMIC DNA]</scope>
    <source>
        <strain evidence="2 3">JCM 16380</strain>
    </source>
</reference>
<dbReference type="InterPro" id="IPR036388">
    <property type="entry name" value="WH-like_DNA-bd_sf"/>
</dbReference>
<keyword evidence="3" id="KW-1185">Reference proteome</keyword>
<evidence type="ECO:0000313" key="3">
    <source>
        <dbReference type="Proteomes" id="UP000215223"/>
    </source>
</evidence>
<name>A0A229S2X3_9PSEU</name>
<protein>
    <submittedName>
        <fullName evidence="2">Helix-turn-helix transcriptional regulator</fullName>
    </submittedName>
</protein>
<dbReference type="Gene3D" id="1.10.10.10">
    <property type="entry name" value="Winged helix-like DNA-binding domain superfamily/Winged helix DNA-binding domain"/>
    <property type="match status" value="1"/>
</dbReference>